<evidence type="ECO:0000313" key="1">
    <source>
        <dbReference type="EMBL" id="GAA5178592.1"/>
    </source>
</evidence>
<reference evidence="2" key="1">
    <citation type="journal article" date="2019" name="Int. J. Syst. Evol. Microbiol.">
        <title>The Global Catalogue of Microorganisms (GCM) 10K type strain sequencing project: providing services to taxonomists for standard genome sequencing and annotation.</title>
        <authorList>
            <consortium name="The Broad Institute Genomics Platform"/>
            <consortium name="The Broad Institute Genome Sequencing Center for Infectious Disease"/>
            <person name="Wu L."/>
            <person name="Ma J."/>
        </authorList>
    </citation>
    <scope>NUCLEOTIDE SEQUENCE [LARGE SCALE GENOMIC DNA]</scope>
    <source>
        <strain evidence="2">JCM 18304</strain>
    </source>
</reference>
<evidence type="ECO:0000313" key="2">
    <source>
        <dbReference type="Proteomes" id="UP001501570"/>
    </source>
</evidence>
<sequence>MTVTRHTGWRAGPLLDGWAPGAQAGHMNSARNRQIGTLVLMAYGLLAQAGCGTTADWAAAPGPSPTPPAVPTGVADPDAQTACRLLNSTTDVTTGLVDPNDPNLSAIVDAARSSTTALVHTDGQRLSDRLAAWRAAKGTSNQDLATLDVGTAAMTMAADCEQTGAA</sequence>
<gene>
    <name evidence="1" type="ORF">GCM10023322_06120</name>
</gene>
<keyword evidence="2" id="KW-1185">Reference proteome</keyword>
<dbReference type="Proteomes" id="UP001501570">
    <property type="component" value="Unassembled WGS sequence"/>
</dbReference>
<evidence type="ECO:0008006" key="3">
    <source>
        <dbReference type="Google" id="ProtNLM"/>
    </source>
</evidence>
<dbReference type="EMBL" id="BAABJQ010000002">
    <property type="protein sequence ID" value="GAA5178592.1"/>
    <property type="molecule type" value="Genomic_DNA"/>
</dbReference>
<comment type="caution">
    <text evidence="1">The sequence shown here is derived from an EMBL/GenBank/DDBJ whole genome shotgun (WGS) entry which is preliminary data.</text>
</comment>
<accession>A0ABP9RKG6</accession>
<proteinExistence type="predicted"/>
<protein>
    <recommendedName>
        <fullName evidence="3">DUF732 domain-containing protein</fullName>
    </recommendedName>
</protein>
<organism evidence="1 2">
    <name type="scientific">Rugosimonospora acidiphila</name>
    <dbReference type="NCBI Taxonomy" id="556531"/>
    <lineage>
        <taxon>Bacteria</taxon>
        <taxon>Bacillati</taxon>
        <taxon>Actinomycetota</taxon>
        <taxon>Actinomycetes</taxon>
        <taxon>Micromonosporales</taxon>
        <taxon>Micromonosporaceae</taxon>
        <taxon>Rugosimonospora</taxon>
    </lineage>
</organism>
<name>A0ABP9RKG6_9ACTN</name>